<keyword evidence="2" id="KW-0472">Membrane</keyword>
<dbReference type="Proteomes" id="UP000037923">
    <property type="component" value="Unassembled WGS sequence"/>
</dbReference>
<organism evidence="3 4">
    <name type="scientific">Leptomonas pyrrhocoris</name>
    <name type="common">Firebug parasite</name>
    <dbReference type="NCBI Taxonomy" id="157538"/>
    <lineage>
        <taxon>Eukaryota</taxon>
        <taxon>Discoba</taxon>
        <taxon>Euglenozoa</taxon>
        <taxon>Kinetoplastea</taxon>
        <taxon>Metakinetoplastina</taxon>
        <taxon>Trypanosomatida</taxon>
        <taxon>Trypanosomatidae</taxon>
        <taxon>Leishmaniinae</taxon>
        <taxon>Leptomonas</taxon>
    </lineage>
</organism>
<feature type="compositionally biased region" description="Basic residues" evidence="1">
    <location>
        <begin position="1"/>
        <end position="12"/>
    </location>
</feature>
<evidence type="ECO:0000256" key="2">
    <source>
        <dbReference type="SAM" id="Phobius"/>
    </source>
</evidence>
<sequence>MRGRLNRTHVTSRRVDTHAAEREDPFPRLLQRNLNTSIPFKVHFSTAINMNHEAEAPHASADATSIIVVDKAPRENSLADFFSFNSPGGLTWWAGAILGVLGCCAFASMIVIHTESNRRAAPAVMSLLRAQQCPLLSSLLPPLAFHAWRTTCTRVPRGSSYPCTALSDCIALGSRCADAKLLAQLQCVSTREGADNKKVCAYPSVNSTPMLPPSTAASPGFCTSAGTTCALCLDGTCESTTPSAGSIGCPSSSACAGDSWLCNPLRL</sequence>
<accession>A0A0M9FV88</accession>
<comment type="caution">
    <text evidence="3">The sequence shown here is derived from an EMBL/GenBank/DDBJ whole genome shotgun (WGS) entry which is preliminary data.</text>
</comment>
<keyword evidence="2" id="KW-0812">Transmembrane</keyword>
<dbReference type="RefSeq" id="XP_015655220.1">
    <property type="nucleotide sequence ID" value="XM_015806298.1"/>
</dbReference>
<evidence type="ECO:0000313" key="3">
    <source>
        <dbReference type="EMBL" id="KPA76780.1"/>
    </source>
</evidence>
<evidence type="ECO:0008006" key="5">
    <source>
        <dbReference type="Google" id="ProtNLM"/>
    </source>
</evidence>
<evidence type="ECO:0000256" key="1">
    <source>
        <dbReference type="SAM" id="MobiDB-lite"/>
    </source>
</evidence>
<dbReference type="EMBL" id="LGTL01000019">
    <property type="protein sequence ID" value="KPA76781.1"/>
    <property type="molecule type" value="Genomic_DNA"/>
</dbReference>
<dbReference type="OrthoDB" id="259617at2759"/>
<keyword evidence="2" id="KW-1133">Transmembrane helix</keyword>
<dbReference type="OMA" id="SEMVCAY"/>
<evidence type="ECO:0000313" key="4">
    <source>
        <dbReference type="Proteomes" id="UP000037923"/>
    </source>
</evidence>
<reference evidence="3 4" key="1">
    <citation type="submission" date="2015-07" db="EMBL/GenBank/DDBJ databases">
        <title>High-quality genome of monoxenous trypanosomatid Leptomonas pyrrhocoris.</title>
        <authorList>
            <person name="Flegontov P."/>
            <person name="Butenko A."/>
            <person name="Firsov S."/>
            <person name="Vlcek C."/>
            <person name="Logacheva M.D."/>
            <person name="Field M."/>
            <person name="Filatov D."/>
            <person name="Flegontova O."/>
            <person name="Gerasimov E."/>
            <person name="Jackson A.P."/>
            <person name="Kelly S."/>
            <person name="Opperdoes F."/>
            <person name="O'Reilly A."/>
            <person name="Votypka J."/>
            <person name="Yurchenko V."/>
            <person name="Lukes J."/>
        </authorList>
    </citation>
    <scope>NUCLEOTIDE SEQUENCE [LARGE SCALE GENOMIC DNA]</scope>
    <source>
        <strain evidence="3">H10</strain>
    </source>
</reference>
<feature type="compositionally biased region" description="Basic and acidic residues" evidence="1">
    <location>
        <begin position="13"/>
        <end position="22"/>
    </location>
</feature>
<keyword evidence="4" id="KW-1185">Reference proteome</keyword>
<proteinExistence type="predicted"/>
<dbReference type="AlphaFoldDB" id="A0A0M9FV88"/>
<dbReference type="GeneID" id="26907885"/>
<feature type="region of interest" description="Disordered" evidence="1">
    <location>
        <begin position="1"/>
        <end position="22"/>
    </location>
</feature>
<feature type="transmembrane region" description="Helical" evidence="2">
    <location>
        <begin position="90"/>
        <end position="112"/>
    </location>
</feature>
<protein>
    <recommendedName>
        <fullName evidence="5">Transmembrane protein</fullName>
    </recommendedName>
</protein>
<dbReference type="EMBL" id="LGTL01000019">
    <property type="protein sequence ID" value="KPA76780.1"/>
    <property type="molecule type" value="Genomic_DNA"/>
</dbReference>
<dbReference type="VEuPathDB" id="TriTrypDB:LpyrH10_19_1510"/>
<name>A0A0M9FV88_LEPPY</name>
<dbReference type="RefSeq" id="XP_015655219.1">
    <property type="nucleotide sequence ID" value="XM_015806297.1"/>
</dbReference>
<gene>
    <name evidence="3" type="ORF">ABB37_07600</name>
</gene>